<reference evidence="2 3" key="1">
    <citation type="submission" date="2023-07" db="EMBL/GenBank/DDBJ databases">
        <title>Functional and genomic diversity of the sorghum phyllosphere microbiome.</title>
        <authorList>
            <person name="Shade A."/>
        </authorList>
    </citation>
    <scope>NUCLEOTIDE SEQUENCE [LARGE SCALE GENOMIC DNA]</scope>
    <source>
        <strain evidence="2 3">SORGH_AS_1207</strain>
    </source>
</reference>
<evidence type="ECO:0000313" key="2">
    <source>
        <dbReference type="EMBL" id="MDQ1124936.1"/>
    </source>
</evidence>
<accession>A0ABU0TZ49</accession>
<name>A0ABU0TZ49_MICTR</name>
<proteinExistence type="predicted"/>
<keyword evidence="3" id="KW-1185">Reference proteome</keyword>
<dbReference type="EMBL" id="JAUTBF010000001">
    <property type="protein sequence ID" value="MDQ1124936.1"/>
    <property type="molecule type" value="Genomic_DNA"/>
</dbReference>
<organism evidence="2 3">
    <name type="scientific">Microbacterium trichothecenolyticum</name>
    <name type="common">Aureobacterium trichothecenolyticum</name>
    <dbReference type="NCBI Taxonomy" id="69370"/>
    <lineage>
        <taxon>Bacteria</taxon>
        <taxon>Bacillati</taxon>
        <taxon>Actinomycetota</taxon>
        <taxon>Actinomycetes</taxon>
        <taxon>Micrococcales</taxon>
        <taxon>Microbacteriaceae</taxon>
        <taxon>Microbacterium</taxon>
    </lineage>
</organism>
<comment type="caution">
    <text evidence="2">The sequence shown here is derived from an EMBL/GenBank/DDBJ whole genome shotgun (WGS) entry which is preliminary data.</text>
</comment>
<feature type="region of interest" description="Disordered" evidence="1">
    <location>
        <begin position="383"/>
        <end position="402"/>
    </location>
</feature>
<evidence type="ECO:0000313" key="3">
    <source>
        <dbReference type="Proteomes" id="UP001226691"/>
    </source>
</evidence>
<sequence>MLSGTALLAADHRAGTVFSLDGDSRHVVASDALLAEHAGFLVLPPEARDSWAFADDRGGALVVCGPDGIRRIPIAIPAEHLAASADGSQVVVTPGLGANDDAWNDVVTVVDLARDSSVRFRTRTGEPGVVIAPDRATGRPTIVLRHRDPGAIEAIPLASALDLGAHVPVLRGSVCDDLADDGHGDVVDHETGVVGVATGRGLERFAIDDGAPHALGVIPWPADGRAYYLRRASDTGNATGVLRGGPTNPSRWTEWTNVFAEIDLHSGAARTVPLPNGLVFRFALAQGIAATTVIHPDGDALVVIDRVRGRIARVVPLPPLGSPPHPGRMPWDGVDGRPAHRRAVAIDPRSGIIAVTAGGDGVIHLVDDEGGLTTIDMPDSLDEGGHLLWPAPPGRFTDPVGR</sequence>
<dbReference type="Proteomes" id="UP001226691">
    <property type="component" value="Unassembled WGS sequence"/>
</dbReference>
<dbReference type="SUPFAM" id="SSF75011">
    <property type="entry name" value="3-carboxy-cis,cis-mucoante lactonizing enzyme"/>
    <property type="match status" value="1"/>
</dbReference>
<evidence type="ECO:0000256" key="1">
    <source>
        <dbReference type="SAM" id="MobiDB-lite"/>
    </source>
</evidence>
<protein>
    <submittedName>
        <fullName evidence="2">Uncharacterized protein</fullName>
    </submittedName>
</protein>
<dbReference type="RefSeq" id="WP_307486859.1">
    <property type="nucleotide sequence ID" value="NZ_JAUTBF010000001.1"/>
</dbReference>
<gene>
    <name evidence="2" type="ORF">QE412_003509</name>
</gene>